<evidence type="ECO:0000313" key="2">
    <source>
        <dbReference type="Proteomes" id="UP000054018"/>
    </source>
</evidence>
<gene>
    <name evidence="1" type="ORF">PISMIDRAFT_78990</name>
</gene>
<reference evidence="2" key="2">
    <citation type="submission" date="2015-01" db="EMBL/GenBank/DDBJ databases">
        <title>Evolutionary Origins and Diversification of the Mycorrhizal Mutualists.</title>
        <authorList>
            <consortium name="DOE Joint Genome Institute"/>
            <consortium name="Mycorrhizal Genomics Consortium"/>
            <person name="Kohler A."/>
            <person name="Kuo A."/>
            <person name="Nagy L.G."/>
            <person name="Floudas D."/>
            <person name="Copeland A."/>
            <person name="Barry K.W."/>
            <person name="Cichocki N."/>
            <person name="Veneault-Fourrey C."/>
            <person name="LaButti K."/>
            <person name="Lindquist E.A."/>
            <person name="Lipzen A."/>
            <person name="Lundell T."/>
            <person name="Morin E."/>
            <person name="Murat C."/>
            <person name="Riley R."/>
            <person name="Ohm R."/>
            <person name="Sun H."/>
            <person name="Tunlid A."/>
            <person name="Henrissat B."/>
            <person name="Grigoriev I.V."/>
            <person name="Hibbett D.S."/>
            <person name="Martin F."/>
        </authorList>
    </citation>
    <scope>NUCLEOTIDE SEQUENCE [LARGE SCALE GENOMIC DNA]</scope>
    <source>
        <strain evidence="2">441</strain>
    </source>
</reference>
<dbReference type="PANTHER" id="PTHR35204:SF1">
    <property type="entry name" value="ENTEROTOXIN"/>
    <property type="match status" value="1"/>
</dbReference>
<feature type="non-terminal residue" evidence="1">
    <location>
        <position position="1"/>
    </location>
</feature>
<accession>A0A0C9Z0X8</accession>
<reference evidence="1 2" key="1">
    <citation type="submission" date="2014-04" db="EMBL/GenBank/DDBJ databases">
        <authorList>
            <consortium name="DOE Joint Genome Institute"/>
            <person name="Kuo A."/>
            <person name="Kohler A."/>
            <person name="Costa M.D."/>
            <person name="Nagy L.G."/>
            <person name="Floudas D."/>
            <person name="Copeland A."/>
            <person name="Barry K.W."/>
            <person name="Cichocki N."/>
            <person name="Veneault-Fourrey C."/>
            <person name="LaButti K."/>
            <person name="Lindquist E.A."/>
            <person name="Lipzen A."/>
            <person name="Lundell T."/>
            <person name="Morin E."/>
            <person name="Murat C."/>
            <person name="Sun H."/>
            <person name="Tunlid A."/>
            <person name="Henrissat B."/>
            <person name="Grigoriev I.V."/>
            <person name="Hibbett D.S."/>
            <person name="Martin F."/>
            <person name="Nordberg H.P."/>
            <person name="Cantor M.N."/>
            <person name="Hua S.X."/>
        </authorList>
    </citation>
    <scope>NUCLEOTIDE SEQUENCE [LARGE SCALE GENOMIC DNA]</scope>
    <source>
        <strain evidence="1 2">441</strain>
    </source>
</reference>
<dbReference type="AlphaFoldDB" id="A0A0C9Z0X8"/>
<proteinExistence type="predicted"/>
<dbReference type="EMBL" id="KN833736">
    <property type="protein sequence ID" value="KIK22731.1"/>
    <property type="molecule type" value="Genomic_DNA"/>
</dbReference>
<sequence>LADWQLDKPPGVDSTGHLIFETVNSLLQHWPNTRMRNGHNIVPGTIPPGTLLYRGTWSPNLPRGPGWTATDPEHSILFCRTLVEKDGCWHLTLMSTRPLKVVYFDGSSAAKAPFATMDSQDIIAWGVVQPSWSLAERDRIEDLCKWGRQYSVDGFVRMEMDFEIMLCNFTSGVGLVSSLNLAGPFMPSRSSPRSSRMFEAMYAGSWHNHYPGETRIQLDLSGLVSFYDTELVPSLVSARSGQERWDHRLLNISREDVARVRARLREVLTRPTGQSSGVDWLAVSRVVVDRYSERLEFVRYLLDSVDTDDNDWNSITGYAIKTQVQLRNMLVPYIPVNITPPSINLKIKGMGAGVLNWARPTYRFCATTHTGGLKDDVMTPSEKVLLSAIRETTREICRVVTKMWGSGVLAGVDHTMGTVNVQDVETIQNLMKMWKKDIVELMAWLDWNTWVKCRPACNPEEICYLTTWPVGFPVPPPPPFPHKARYVLPLPSQLVQCKTSVSVGPPRIELADDWERPQPRCIRRVDPYE</sequence>
<feature type="non-terminal residue" evidence="1">
    <location>
        <position position="529"/>
    </location>
</feature>
<name>A0A0C9Z0X8_9AGAM</name>
<protein>
    <submittedName>
        <fullName evidence="1">Uncharacterized protein</fullName>
    </submittedName>
</protein>
<dbReference type="STRING" id="765257.A0A0C9Z0X8"/>
<dbReference type="Proteomes" id="UP000054018">
    <property type="component" value="Unassembled WGS sequence"/>
</dbReference>
<dbReference type="OrthoDB" id="10261782at2759"/>
<keyword evidence="2" id="KW-1185">Reference proteome</keyword>
<organism evidence="1 2">
    <name type="scientific">Pisolithus microcarpus 441</name>
    <dbReference type="NCBI Taxonomy" id="765257"/>
    <lineage>
        <taxon>Eukaryota</taxon>
        <taxon>Fungi</taxon>
        <taxon>Dikarya</taxon>
        <taxon>Basidiomycota</taxon>
        <taxon>Agaricomycotina</taxon>
        <taxon>Agaricomycetes</taxon>
        <taxon>Agaricomycetidae</taxon>
        <taxon>Boletales</taxon>
        <taxon>Sclerodermatineae</taxon>
        <taxon>Pisolithaceae</taxon>
        <taxon>Pisolithus</taxon>
    </lineage>
</organism>
<dbReference type="PANTHER" id="PTHR35204">
    <property type="entry name" value="YALI0A21131P"/>
    <property type="match status" value="1"/>
</dbReference>
<evidence type="ECO:0000313" key="1">
    <source>
        <dbReference type="EMBL" id="KIK22731.1"/>
    </source>
</evidence>
<dbReference type="InterPro" id="IPR038921">
    <property type="entry name" value="YOR389W-like"/>
</dbReference>
<dbReference type="HOGENOM" id="CLU_017366_2_1_1"/>